<protein>
    <submittedName>
        <fullName evidence="1">Uncharacterized protein</fullName>
    </submittedName>
</protein>
<evidence type="ECO:0000313" key="1">
    <source>
        <dbReference type="EMBL" id="GFY67269.1"/>
    </source>
</evidence>
<keyword evidence="2" id="KW-1185">Reference proteome</keyword>
<dbReference type="AlphaFoldDB" id="A0A8X6Y9E8"/>
<name>A0A8X6Y9E8_9ARAC</name>
<reference evidence="1" key="1">
    <citation type="submission" date="2020-08" db="EMBL/GenBank/DDBJ databases">
        <title>Multicomponent nature underlies the extraordinary mechanical properties of spider dragline silk.</title>
        <authorList>
            <person name="Kono N."/>
            <person name="Nakamura H."/>
            <person name="Mori M."/>
            <person name="Yoshida Y."/>
            <person name="Ohtoshi R."/>
            <person name="Malay A.D."/>
            <person name="Moran D.A.P."/>
            <person name="Tomita M."/>
            <person name="Numata K."/>
            <person name="Arakawa K."/>
        </authorList>
    </citation>
    <scope>NUCLEOTIDE SEQUENCE</scope>
</reference>
<dbReference type="OrthoDB" id="6435398at2759"/>
<dbReference type="EMBL" id="BMAV01016479">
    <property type="protein sequence ID" value="GFY67269.1"/>
    <property type="molecule type" value="Genomic_DNA"/>
</dbReference>
<evidence type="ECO:0000313" key="2">
    <source>
        <dbReference type="Proteomes" id="UP000886998"/>
    </source>
</evidence>
<gene>
    <name evidence="1" type="primary">AVEN_125292_1</name>
    <name evidence="1" type="ORF">TNIN_280001</name>
</gene>
<sequence>MINYVVDDSDPPLIIQKLNQHFPHWNAAYRTNIAKSFQIENSKILDKVAESHTQCRRLILRLAMDKSYREKYLSEQYSNDISRLKRESKAYLSEVIVDLESCAGNSSVEKASSAEANTHECTLQLFLTAFLCIADLKCQFIDNTPFINCPCESDCESSEDEEISEDDKSSKDDAYIGCSSNSIPITLN</sequence>
<dbReference type="Proteomes" id="UP000886998">
    <property type="component" value="Unassembled WGS sequence"/>
</dbReference>
<comment type="caution">
    <text evidence="1">The sequence shown here is derived from an EMBL/GenBank/DDBJ whole genome shotgun (WGS) entry which is preliminary data.</text>
</comment>
<proteinExistence type="predicted"/>
<accession>A0A8X6Y9E8</accession>
<organism evidence="1 2">
    <name type="scientific">Trichonephila inaurata madagascariensis</name>
    <dbReference type="NCBI Taxonomy" id="2747483"/>
    <lineage>
        <taxon>Eukaryota</taxon>
        <taxon>Metazoa</taxon>
        <taxon>Ecdysozoa</taxon>
        <taxon>Arthropoda</taxon>
        <taxon>Chelicerata</taxon>
        <taxon>Arachnida</taxon>
        <taxon>Araneae</taxon>
        <taxon>Araneomorphae</taxon>
        <taxon>Entelegynae</taxon>
        <taxon>Araneoidea</taxon>
        <taxon>Nephilidae</taxon>
        <taxon>Trichonephila</taxon>
        <taxon>Trichonephila inaurata</taxon>
    </lineage>
</organism>